<organism evidence="1 2">
    <name type="scientific">Marinobacterium alkalitolerans</name>
    <dbReference type="NCBI Taxonomy" id="1542925"/>
    <lineage>
        <taxon>Bacteria</taxon>
        <taxon>Pseudomonadati</taxon>
        <taxon>Pseudomonadota</taxon>
        <taxon>Gammaproteobacteria</taxon>
        <taxon>Oceanospirillales</taxon>
        <taxon>Oceanospirillaceae</taxon>
        <taxon>Marinobacterium</taxon>
    </lineage>
</organism>
<evidence type="ECO:0000313" key="2">
    <source>
        <dbReference type="Proteomes" id="UP000810171"/>
    </source>
</evidence>
<evidence type="ECO:0008006" key="3">
    <source>
        <dbReference type="Google" id="ProtNLM"/>
    </source>
</evidence>
<evidence type="ECO:0000313" key="1">
    <source>
        <dbReference type="EMBL" id="MBP0047676.1"/>
    </source>
</evidence>
<dbReference type="RefSeq" id="WP_209286286.1">
    <property type="nucleotide sequence ID" value="NZ_JACVEW010000003.1"/>
</dbReference>
<gene>
    <name evidence="1" type="ORF">H9C73_02920</name>
</gene>
<comment type="caution">
    <text evidence="1">The sequence shown here is derived from an EMBL/GenBank/DDBJ whole genome shotgun (WGS) entry which is preliminary data.</text>
</comment>
<accession>A0ABS3Z7I6</accession>
<proteinExistence type="predicted"/>
<name>A0ABS3Z7I6_9GAMM</name>
<dbReference type="Proteomes" id="UP000810171">
    <property type="component" value="Unassembled WGS sequence"/>
</dbReference>
<dbReference type="EMBL" id="JACVEW010000003">
    <property type="protein sequence ID" value="MBP0047676.1"/>
    <property type="molecule type" value="Genomic_DNA"/>
</dbReference>
<sequence length="285" mass="32232">MKQTMDLLPVEVDLVYPKLDNSADCQTNCRGADGNHYAVKLVSDSSRFPFTPFDELFCYELAKQCAIATPPYSIIKMPDESLGFGSTWEGGVIPNGFQRLLGAIGGGHDIPMDKHFLVKQLSAIYAFDLFCFNDDRHFGNYIIKDLGDGRDCAMLAMDFSRSWNNMNCPVDRGLVDMDPSLLPLYYYSPPHDQSVDGQVSNTGRCADILWSPQLLKGMSGAGFFRVLHRLEQISSEIIQGILMKVPDEWCDTDRKERILQWWASSRRIDRINKIKLMGFQHGNLV</sequence>
<reference evidence="1 2" key="1">
    <citation type="submission" date="2020-09" db="EMBL/GenBank/DDBJ databases">
        <authorList>
            <person name="Tanuku N.R.S."/>
        </authorList>
    </citation>
    <scope>NUCLEOTIDE SEQUENCE [LARGE SCALE GENOMIC DNA]</scope>
    <source>
        <strain evidence="1 2">AK62</strain>
    </source>
</reference>
<keyword evidence="2" id="KW-1185">Reference proteome</keyword>
<protein>
    <recommendedName>
        <fullName evidence="3">PI3K/PI4K catalytic domain-containing protein</fullName>
    </recommendedName>
</protein>